<feature type="domain" description="RNase NYN" evidence="2">
    <location>
        <begin position="41"/>
        <end position="151"/>
    </location>
</feature>
<dbReference type="RefSeq" id="WP_220664353.1">
    <property type="nucleotide sequence ID" value="NZ_CP069370.1"/>
</dbReference>
<protein>
    <recommendedName>
        <fullName evidence="2">RNase NYN domain-containing protein</fullName>
    </recommendedName>
</protein>
<dbReference type="InterPro" id="IPR029060">
    <property type="entry name" value="PIN-like_dom_sf"/>
</dbReference>
<dbReference type="Pfam" id="PF11977">
    <property type="entry name" value="RNase_Zc3h12a"/>
    <property type="match status" value="1"/>
</dbReference>
<evidence type="ECO:0000313" key="3">
    <source>
        <dbReference type="EMBL" id="QYZ71757.1"/>
    </source>
</evidence>
<keyword evidence="1" id="KW-0812">Transmembrane</keyword>
<dbReference type="SUPFAM" id="SSF88723">
    <property type="entry name" value="PIN domain-like"/>
    <property type="match status" value="1"/>
</dbReference>
<keyword evidence="4" id="KW-1185">Reference proteome</keyword>
<dbReference type="Gene3D" id="3.40.50.11980">
    <property type="match status" value="1"/>
</dbReference>
<proteinExistence type="predicted"/>
<dbReference type="EMBL" id="CP069370">
    <property type="protein sequence ID" value="QYZ71757.1"/>
    <property type="molecule type" value="Genomic_DNA"/>
</dbReference>
<evidence type="ECO:0000256" key="1">
    <source>
        <dbReference type="SAM" id="Phobius"/>
    </source>
</evidence>
<accession>A0A8G1EDQ6</accession>
<dbReference type="KEGG" id="nsm:JO391_09825"/>
<reference evidence="3" key="1">
    <citation type="submission" date="2021-02" db="EMBL/GenBank/DDBJ databases">
        <title>Rhodobacter shimadae sp. nov., an aerobic anoxygenic phototrophic bacterium isolated from a hot spring.</title>
        <authorList>
            <person name="Muramatsu S."/>
            <person name="Haruta S."/>
            <person name="Hirose S."/>
            <person name="Hanada S."/>
        </authorList>
    </citation>
    <scope>NUCLEOTIDE SEQUENCE</scope>
    <source>
        <strain evidence="3">N10</strain>
    </source>
</reference>
<keyword evidence="1" id="KW-0472">Membrane</keyword>
<sequence>MSEFLSLLSQRAGLVALALALLALPLILKLLHWVRRALQPKRHVVVDGSNVMHWKDNTPDLLVLRAVVAELKRRGYTPGVVFDANAGWKLMGRYRHDGAMARLLGLPVAQVMVVPKGQVADGWILAAARDLGAPVVTNDRYRDWAGAHPEVTEPGRLIRGGVREGKVWLDLGEG</sequence>
<dbReference type="InterPro" id="IPR021869">
    <property type="entry name" value="RNase_Zc3h12_NYN"/>
</dbReference>
<evidence type="ECO:0000313" key="4">
    <source>
        <dbReference type="Proteomes" id="UP000826300"/>
    </source>
</evidence>
<dbReference type="AlphaFoldDB" id="A0A8G1EDQ6"/>
<feature type="transmembrane region" description="Helical" evidence="1">
    <location>
        <begin position="12"/>
        <end position="31"/>
    </location>
</feature>
<gene>
    <name evidence="3" type="ORF">JO391_09825</name>
</gene>
<dbReference type="Proteomes" id="UP000826300">
    <property type="component" value="Chromosome"/>
</dbReference>
<name>A0A8G1EDQ6_9RHOB</name>
<keyword evidence="1" id="KW-1133">Transmembrane helix</keyword>
<evidence type="ECO:0000259" key="2">
    <source>
        <dbReference type="Pfam" id="PF11977"/>
    </source>
</evidence>
<organism evidence="3 4">
    <name type="scientific">Neotabrizicola shimadae</name>
    <dbReference type="NCBI Taxonomy" id="2807096"/>
    <lineage>
        <taxon>Bacteria</taxon>
        <taxon>Pseudomonadati</taxon>
        <taxon>Pseudomonadota</taxon>
        <taxon>Alphaproteobacteria</taxon>
        <taxon>Rhodobacterales</taxon>
        <taxon>Paracoccaceae</taxon>
        <taxon>Neotabrizicola</taxon>
    </lineage>
</organism>